<evidence type="ECO:0000256" key="8">
    <source>
        <dbReference type="ARBA" id="ARBA00022989"/>
    </source>
</evidence>
<evidence type="ECO:0000256" key="3">
    <source>
        <dbReference type="ARBA" id="ARBA00022670"/>
    </source>
</evidence>
<keyword evidence="9 11" id="KW-0482">Metalloprotease</keyword>
<evidence type="ECO:0000256" key="10">
    <source>
        <dbReference type="ARBA" id="ARBA00023136"/>
    </source>
</evidence>
<dbReference type="InterPro" id="IPR001915">
    <property type="entry name" value="Peptidase_M48"/>
</dbReference>
<comment type="similarity">
    <text evidence="11">Belongs to the peptidase M48 family.</text>
</comment>
<dbReference type="PANTHER" id="PTHR43221:SF1">
    <property type="entry name" value="PROTEASE HTPX"/>
    <property type="match status" value="1"/>
</dbReference>
<dbReference type="CDD" id="cd07328">
    <property type="entry name" value="M48_Ste24p_like"/>
    <property type="match status" value="1"/>
</dbReference>
<evidence type="ECO:0000256" key="7">
    <source>
        <dbReference type="ARBA" id="ARBA00022833"/>
    </source>
</evidence>
<evidence type="ECO:0000256" key="9">
    <source>
        <dbReference type="ARBA" id="ARBA00023049"/>
    </source>
</evidence>
<organism evidence="14 15">
    <name type="scientific">Micromonospora qiuiae</name>
    <dbReference type="NCBI Taxonomy" id="502268"/>
    <lineage>
        <taxon>Bacteria</taxon>
        <taxon>Bacillati</taxon>
        <taxon>Actinomycetota</taxon>
        <taxon>Actinomycetes</taxon>
        <taxon>Micromonosporales</taxon>
        <taxon>Micromonosporaceae</taxon>
        <taxon>Micromonospora</taxon>
    </lineage>
</organism>
<dbReference type="PANTHER" id="PTHR43221">
    <property type="entry name" value="PROTEASE HTPX"/>
    <property type="match status" value="1"/>
</dbReference>
<keyword evidence="6 11" id="KW-0378">Hydrolase</keyword>
<evidence type="ECO:0000256" key="11">
    <source>
        <dbReference type="RuleBase" id="RU003983"/>
    </source>
</evidence>
<evidence type="ECO:0000256" key="2">
    <source>
        <dbReference type="ARBA" id="ARBA00022475"/>
    </source>
</evidence>
<gene>
    <name evidence="14" type="ORF">Vqi01_06760</name>
</gene>
<proteinExistence type="inferred from homology"/>
<reference evidence="14 15" key="1">
    <citation type="submission" date="2021-01" db="EMBL/GenBank/DDBJ databases">
        <title>Whole genome shotgun sequence of Verrucosispora qiuiae NBRC 106684.</title>
        <authorList>
            <person name="Komaki H."/>
            <person name="Tamura T."/>
        </authorList>
    </citation>
    <scope>NUCLEOTIDE SEQUENCE [LARGE SCALE GENOMIC DNA]</scope>
    <source>
        <strain evidence="14 15">NBRC 106684</strain>
    </source>
</reference>
<keyword evidence="7 11" id="KW-0862">Zinc</keyword>
<feature type="transmembrane region" description="Helical" evidence="12">
    <location>
        <begin position="85"/>
        <end position="110"/>
    </location>
</feature>
<keyword evidence="10 12" id="KW-0472">Membrane</keyword>
<keyword evidence="5" id="KW-0479">Metal-binding</keyword>
<protein>
    <recommendedName>
        <fullName evidence="13">Peptidase M48 domain-containing protein</fullName>
    </recommendedName>
</protein>
<sequence>MTPVTTISAATECPRCGTPTVSQLDATAWCPSCEWNLEAYDAGRSRPVFGWGWVDRRAHRLAYRMTREHFDRLVKRPIGATGAGAARALTIAASVLLLSGVAALAVTGAWLAVRSFPSLTLLPGLALLGVAYVLRPRFGRLDPELEVLSRQRAPELFALVDEVATALGAPAPQVIGVDGELNAYAGQIGLRQRRVLCLGLPYWGSLGPQERVALLGHELGHFVNGDPRRMVLTQPAFRTLGDAADLLRPMDTGHLVRPGVKPVLGMLFSGSLLERLGAALGRVLLGTLSRLFAAGHLVLVCLALRESQRAEYLADEMSAKVAGSDGTARLLDSTLRLESMALAVRRESLAGHGPDRWRAAVAESLAAAADRLPQLRQLSVREEASLFASHPPTGLRRQMLASRDWHDPLVVLTEARAERIDAELAREYERVRRQISLR</sequence>
<keyword evidence="3 11" id="KW-0645">Protease</keyword>
<evidence type="ECO:0000256" key="5">
    <source>
        <dbReference type="ARBA" id="ARBA00022723"/>
    </source>
</evidence>
<evidence type="ECO:0000313" key="15">
    <source>
        <dbReference type="Proteomes" id="UP000653076"/>
    </source>
</evidence>
<keyword evidence="15" id="KW-1185">Reference proteome</keyword>
<evidence type="ECO:0000256" key="12">
    <source>
        <dbReference type="SAM" id="Phobius"/>
    </source>
</evidence>
<name>A0ABQ4J5S5_9ACTN</name>
<keyword evidence="8 12" id="KW-1133">Transmembrane helix</keyword>
<evidence type="ECO:0000256" key="6">
    <source>
        <dbReference type="ARBA" id="ARBA00022801"/>
    </source>
</evidence>
<dbReference type="InterPro" id="IPR050083">
    <property type="entry name" value="HtpX_protease"/>
</dbReference>
<keyword evidence="4 12" id="KW-0812">Transmembrane</keyword>
<comment type="caution">
    <text evidence="14">The sequence shown here is derived from an EMBL/GenBank/DDBJ whole genome shotgun (WGS) entry which is preliminary data.</text>
</comment>
<dbReference type="EMBL" id="BOPC01000010">
    <property type="protein sequence ID" value="GIJ25514.1"/>
    <property type="molecule type" value="Genomic_DNA"/>
</dbReference>
<comment type="subcellular location">
    <subcellularLocation>
        <location evidence="1">Cell membrane</location>
        <topology evidence="1">Multi-pass membrane protein</topology>
    </subcellularLocation>
</comment>
<keyword evidence="2" id="KW-1003">Cell membrane</keyword>
<feature type="domain" description="Peptidase M48" evidence="13">
    <location>
        <begin position="151"/>
        <end position="402"/>
    </location>
</feature>
<accession>A0ABQ4J5S5</accession>
<dbReference type="Proteomes" id="UP000653076">
    <property type="component" value="Unassembled WGS sequence"/>
</dbReference>
<dbReference type="Pfam" id="PF01435">
    <property type="entry name" value="Peptidase_M48"/>
    <property type="match status" value="1"/>
</dbReference>
<comment type="cofactor">
    <cofactor evidence="11">
        <name>Zn(2+)</name>
        <dbReference type="ChEBI" id="CHEBI:29105"/>
    </cofactor>
    <text evidence="11">Binds 1 zinc ion per subunit.</text>
</comment>
<evidence type="ECO:0000259" key="13">
    <source>
        <dbReference type="Pfam" id="PF01435"/>
    </source>
</evidence>
<evidence type="ECO:0000313" key="14">
    <source>
        <dbReference type="EMBL" id="GIJ25514.1"/>
    </source>
</evidence>
<dbReference type="Gene3D" id="3.30.2010.10">
    <property type="entry name" value="Metalloproteases ('zincins'), catalytic domain"/>
    <property type="match status" value="1"/>
</dbReference>
<evidence type="ECO:0000256" key="1">
    <source>
        <dbReference type="ARBA" id="ARBA00004651"/>
    </source>
</evidence>
<evidence type="ECO:0000256" key="4">
    <source>
        <dbReference type="ARBA" id="ARBA00022692"/>
    </source>
</evidence>